<evidence type="ECO:0000313" key="2">
    <source>
        <dbReference type="Proteomes" id="UP000593573"/>
    </source>
</evidence>
<accession>A0A7J8VU86</accession>
<name>A0A7J8VU86_9ROSI</name>
<gene>
    <name evidence="1" type="ORF">Goklo_002630</name>
</gene>
<sequence>TPKSNLRIGQTLRSSSVFVHTHPLSQTVGVHGSSPYVLLGDAVRTVYRPSGGRDRGGHINNYQKARKANEVSHTLATKRIRRQEETYLSNGMPVFAMIAVVEDRRWTNSLDSGASEEK</sequence>
<evidence type="ECO:0000313" key="1">
    <source>
        <dbReference type="EMBL" id="MBA0666183.1"/>
    </source>
</evidence>
<keyword evidence="2" id="KW-1185">Reference proteome</keyword>
<organism evidence="1 2">
    <name type="scientific">Gossypium klotzschianum</name>
    <dbReference type="NCBI Taxonomy" id="34286"/>
    <lineage>
        <taxon>Eukaryota</taxon>
        <taxon>Viridiplantae</taxon>
        <taxon>Streptophyta</taxon>
        <taxon>Embryophyta</taxon>
        <taxon>Tracheophyta</taxon>
        <taxon>Spermatophyta</taxon>
        <taxon>Magnoliopsida</taxon>
        <taxon>eudicotyledons</taxon>
        <taxon>Gunneridae</taxon>
        <taxon>Pentapetalae</taxon>
        <taxon>rosids</taxon>
        <taxon>malvids</taxon>
        <taxon>Malvales</taxon>
        <taxon>Malvaceae</taxon>
        <taxon>Malvoideae</taxon>
        <taxon>Gossypium</taxon>
    </lineage>
</organism>
<dbReference type="AlphaFoldDB" id="A0A7J8VU86"/>
<reference evidence="1 2" key="1">
    <citation type="journal article" date="2019" name="Genome Biol. Evol.">
        <title>Insights into the evolution of the New World diploid cottons (Gossypium, subgenus Houzingenia) based on genome sequencing.</title>
        <authorList>
            <person name="Grover C.E."/>
            <person name="Arick M.A. 2nd"/>
            <person name="Thrash A."/>
            <person name="Conover J.L."/>
            <person name="Sanders W.S."/>
            <person name="Peterson D.G."/>
            <person name="Frelichowski J.E."/>
            <person name="Scheffler J.A."/>
            <person name="Scheffler B.E."/>
            <person name="Wendel J.F."/>
        </authorList>
    </citation>
    <scope>NUCLEOTIDE SEQUENCE [LARGE SCALE GENOMIC DNA]</scope>
    <source>
        <strain evidence="1">57</strain>
        <tissue evidence="1">Leaf</tissue>
    </source>
</reference>
<dbReference type="OrthoDB" id="10482085at2759"/>
<comment type="caution">
    <text evidence="1">The sequence shown here is derived from an EMBL/GenBank/DDBJ whole genome shotgun (WGS) entry which is preliminary data.</text>
</comment>
<protein>
    <submittedName>
        <fullName evidence="1">Uncharacterized protein</fullName>
    </submittedName>
</protein>
<dbReference type="Proteomes" id="UP000593573">
    <property type="component" value="Unassembled WGS sequence"/>
</dbReference>
<feature type="non-terminal residue" evidence="1">
    <location>
        <position position="1"/>
    </location>
</feature>
<proteinExistence type="predicted"/>
<dbReference type="EMBL" id="JABFAB010000012">
    <property type="protein sequence ID" value="MBA0666183.1"/>
    <property type="molecule type" value="Genomic_DNA"/>
</dbReference>
<feature type="non-terminal residue" evidence="1">
    <location>
        <position position="118"/>
    </location>
</feature>